<dbReference type="Pfam" id="PF04233">
    <property type="entry name" value="Phage_Mu_F"/>
    <property type="match status" value="1"/>
</dbReference>
<name>A0A369TKS0_9RHOB</name>
<gene>
    <name evidence="3" type="ORF">DU478_17490</name>
</gene>
<dbReference type="AlphaFoldDB" id="A0A369TKS0"/>
<accession>A0A369TKS0</accession>
<feature type="compositionally biased region" description="Basic and acidic residues" evidence="1">
    <location>
        <begin position="192"/>
        <end position="201"/>
    </location>
</feature>
<dbReference type="RefSeq" id="WP_114512255.1">
    <property type="nucleotide sequence ID" value="NZ_QPMK01000016.1"/>
</dbReference>
<dbReference type="InterPro" id="IPR006528">
    <property type="entry name" value="Phage_head_morphogenesis_dom"/>
</dbReference>
<dbReference type="OrthoDB" id="9813502at2"/>
<dbReference type="EMBL" id="QPMK01000016">
    <property type="protein sequence ID" value="RDD64995.1"/>
    <property type="molecule type" value="Genomic_DNA"/>
</dbReference>
<evidence type="ECO:0000259" key="2">
    <source>
        <dbReference type="Pfam" id="PF04233"/>
    </source>
</evidence>
<evidence type="ECO:0000313" key="3">
    <source>
        <dbReference type="EMBL" id="RDD64995.1"/>
    </source>
</evidence>
<organism evidence="3 4">
    <name type="scientific">Thalassococcus profundi</name>
    <dbReference type="NCBI Taxonomy" id="2282382"/>
    <lineage>
        <taxon>Bacteria</taxon>
        <taxon>Pseudomonadati</taxon>
        <taxon>Pseudomonadota</taxon>
        <taxon>Alphaproteobacteria</taxon>
        <taxon>Rhodobacterales</taxon>
        <taxon>Roseobacteraceae</taxon>
        <taxon>Thalassococcus</taxon>
    </lineage>
</organism>
<feature type="region of interest" description="Disordered" evidence="1">
    <location>
        <begin position="191"/>
        <end position="219"/>
    </location>
</feature>
<comment type="caution">
    <text evidence="3">The sequence shown here is derived from an EMBL/GenBank/DDBJ whole genome shotgun (WGS) entry which is preliminary data.</text>
</comment>
<dbReference type="Proteomes" id="UP000253977">
    <property type="component" value="Unassembled WGS sequence"/>
</dbReference>
<evidence type="ECO:0000256" key="1">
    <source>
        <dbReference type="SAM" id="MobiDB-lite"/>
    </source>
</evidence>
<reference evidence="3 4" key="1">
    <citation type="submission" date="2018-07" db="EMBL/GenBank/DDBJ databases">
        <title>Thalassococcus profundi sp. nov., a marine bacterium isolated from deep seawater of Okinawa Trough.</title>
        <authorList>
            <person name="Yu M."/>
        </authorList>
    </citation>
    <scope>NUCLEOTIDE SEQUENCE [LARGE SCALE GENOMIC DNA]</scope>
    <source>
        <strain evidence="3 4">WRAS1</strain>
    </source>
</reference>
<sequence>MAPPDSPIAITFRRPFAEQVAAFRARLGDLVPTSRWDDIKRSAHDRAFMVAGATKADLLADLATAVDKVIANGTSLEEFRRDFREIVERRGWHGWTGEGTKAGEAWRTRVIYRTNMRTSYMAGRYAQLTEGNYAFWVYFHGGSVEPRLDHLSWNGIALPPDHPFWAAHFPPNGWGCSCSVSGARTPAGVRRLGGDPDKELPDGWQSIDPRTGAPRGIGKGWDYAPGATVSDTVLALRDRLDRLPDQPSVDLIQDWLREGFEAWLKDPRGNWPMVRLSAEDAASLGAQRRVADMSEETARKQLREHPELTPAEYAMAQLAVDEATHRVRDTPRSMVFIRDADDGHLVVVKATSSGQGLFLTSFRRMSGDPFLRAQVIRRLLKRG</sequence>
<keyword evidence="4" id="KW-1185">Reference proteome</keyword>
<evidence type="ECO:0000313" key="4">
    <source>
        <dbReference type="Proteomes" id="UP000253977"/>
    </source>
</evidence>
<proteinExistence type="predicted"/>
<feature type="domain" description="Phage head morphogenesis" evidence="2">
    <location>
        <begin position="62"/>
        <end position="180"/>
    </location>
</feature>
<protein>
    <submittedName>
        <fullName evidence="3">Virion morphogenesis protein</fullName>
    </submittedName>
</protein>